<name>A0A2T4DLL8_9BACT</name>
<dbReference type="Pfam" id="PF13387">
    <property type="entry name" value="Lnb_N"/>
    <property type="match status" value="1"/>
</dbReference>
<feature type="transmembrane region" description="Helical" evidence="1">
    <location>
        <begin position="246"/>
        <end position="267"/>
    </location>
</feature>
<keyword evidence="1" id="KW-0472">Membrane</keyword>
<gene>
    <name evidence="5" type="ORF">C9994_11875</name>
</gene>
<feature type="signal peptide" evidence="2">
    <location>
        <begin position="1"/>
        <end position="18"/>
    </location>
</feature>
<dbReference type="AlphaFoldDB" id="A0A2T4DLL8"/>
<evidence type="ECO:0000259" key="3">
    <source>
        <dbReference type="Pfam" id="PF13387"/>
    </source>
</evidence>
<protein>
    <submittedName>
        <fullName evidence="5">Uncharacterized protein</fullName>
    </submittedName>
</protein>
<feature type="domain" description="Lnb-like transmembrane" evidence="4">
    <location>
        <begin position="247"/>
        <end position="384"/>
    </location>
</feature>
<dbReference type="EMBL" id="PYVU01000123">
    <property type="protein sequence ID" value="PTB94714.1"/>
    <property type="molecule type" value="Genomic_DNA"/>
</dbReference>
<sequence>MKKLFLLLLCFISFNLFAQRQARLSENSEISLITVAPGNELYSNFGHSALWVEDRENGLSVVFNYGTFDFDTPGFYMKFVRGKLDYMLSAGRISYLVNAAKAENRSVYQQKLNLTVAEKNSMYAFLIENIQPENRFYKYDFFYDNCTTRLRDIFELTLGDDLEWNRKAEGYTFRYFLDIYLAEKPWQDFGIDLVLGQPTDKIATKREEMFLPDMLMYHVDAATNNGKPLVEQEKMLFEAEKKTEEAGFTILPIHLTWLICILGVIFSIRYYKVGFNDRIFNVILFFITGLIGCLIFFLWFLSDHLATVNNWNILWAFPLNVVFAFLLFKKPAKKWHTLYYAVFGIVCFMLLGFFYTLPQQLHAAVLPIVLYFTFKSFNLLYRTKKMNV</sequence>
<dbReference type="InterPro" id="IPR057436">
    <property type="entry name" value="5TMH_Lnb"/>
</dbReference>
<accession>A0A2T4DLL8</accession>
<evidence type="ECO:0000256" key="1">
    <source>
        <dbReference type="SAM" id="Phobius"/>
    </source>
</evidence>
<feature type="transmembrane region" description="Helical" evidence="1">
    <location>
        <begin position="337"/>
        <end position="355"/>
    </location>
</feature>
<feature type="domain" description="Lnb N-terminal periplasmic" evidence="3">
    <location>
        <begin position="28"/>
        <end position="159"/>
    </location>
</feature>
<dbReference type="Proteomes" id="UP000240608">
    <property type="component" value="Unassembled WGS sequence"/>
</dbReference>
<feature type="transmembrane region" description="Helical" evidence="1">
    <location>
        <begin position="312"/>
        <end position="328"/>
    </location>
</feature>
<evidence type="ECO:0000259" key="4">
    <source>
        <dbReference type="Pfam" id="PF25221"/>
    </source>
</evidence>
<organism evidence="5 6">
    <name type="scientific">Marivirga lumbricoides</name>
    <dbReference type="NCBI Taxonomy" id="1046115"/>
    <lineage>
        <taxon>Bacteria</taxon>
        <taxon>Pseudomonadati</taxon>
        <taxon>Bacteroidota</taxon>
        <taxon>Cytophagia</taxon>
        <taxon>Cytophagales</taxon>
        <taxon>Marivirgaceae</taxon>
        <taxon>Marivirga</taxon>
    </lineage>
</organism>
<keyword evidence="1" id="KW-1133">Transmembrane helix</keyword>
<reference evidence="5 6" key="1">
    <citation type="submission" date="2018-03" db="EMBL/GenBank/DDBJ databases">
        <title>Cross-interface Injection: A General Nanoliter Liquid Handling Method Applied to Single Cells Genome Amplification Automated Nanoliter Liquid Handling Applied to Single Cell Multiple Displacement Amplification.</title>
        <authorList>
            <person name="Yun J."/>
            <person name="Xu P."/>
            <person name="Xu J."/>
            <person name="Dai X."/>
            <person name="Wang Y."/>
            <person name="Zheng X."/>
            <person name="Cao C."/>
            <person name="Yi Q."/>
            <person name="Zhu Y."/>
            <person name="Wang L."/>
            <person name="Dong Z."/>
            <person name="Huang Y."/>
            <person name="Huang L."/>
            <person name="Du W."/>
        </authorList>
    </citation>
    <scope>NUCLEOTIDE SEQUENCE [LARGE SCALE GENOMIC DNA]</scope>
    <source>
        <strain evidence="5 6">Z-D1-2</strain>
    </source>
</reference>
<feature type="chain" id="PRO_5015579845" evidence="2">
    <location>
        <begin position="19"/>
        <end position="388"/>
    </location>
</feature>
<dbReference type="InterPro" id="IPR025178">
    <property type="entry name" value="Lnb_N"/>
</dbReference>
<feature type="transmembrane region" description="Helical" evidence="1">
    <location>
        <begin position="279"/>
        <end position="300"/>
    </location>
</feature>
<proteinExistence type="predicted"/>
<comment type="caution">
    <text evidence="5">The sequence shown here is derived from an EMBL/GenBank/DDBJ whole genome shotgun (WGS) entry which is preliminary data.</text>
</comment>
<evidence type="ECO:0000313" key="5">
    <source>
        <dbReference type="EMBL" id="PTB94714.1"/>
    </source>
</evidence>
<evidence type="ECO:0000313" key="6">
    <source>
        <dbReference type="Proteomes" id="UP000240608"/>
    </source>
</evidence>
<dbReference type="Pfam" id="PF25221">
    <property type="entry name" value="5TMH_Lnb"/>
    <property type="match status" value="1"/>
</dbReference>
<keyword evidence="2" id="KW-0732">Signal</keyword>
<feature type="transmembrane region" description="Helical" evidence="1">
    <location>
        <begin position="361"/>
        <end position="381"/>
    </location>
</feature>
<keyword evidence="1" id="KW-0812">Transmembrane</keyword>
<evidence type="ECO:0000256" key="2">
    <source>
        <dbReference type="SAM" id="SignalP"/>
    </source>
</evidence>